<dbReference type="SUPFAM" id="SSF55781">
    <property type="entry name" value="GAF domain-like"/>
    <property type="match status" value="1"/>
</dbReference>
<dbReference type="InterPro" id="IPR029016">
    <property type="entry name" value="GAF-like_dom_sf"/>
</dbReference>
<protein>
    <submittedName>
        <fullName evidence="2">Blue light-and temperature-regulated antirepressor YcgF</fullName>
    </submittedName>
</protein>
<dbReference type="eggNOG" id="COG2203">
    <property type="taxonomic scope" value="Bacteria"/>
</dbReference>
<dbReference type="CDD" id="cd01948">
    <property type="entry name" value="EAL"/>
    <property type="match status" value="1"/>
</dbReference>
<dbReference type="PANTHER" id="PTHR33121">
    <property type="entry name" value="CYCLIC DI-GMP PHOSPHODIESTERASE PDEF"/>
    <property type="match status" value="1"/>
</dbReference>
<dbReference type="SMART" id="SM00052">
    <property type="entry name" value="EAL"/>
    <property type="match status" value="1"/>
</dbReference>
<dbReference type="Pfam" id="PF13185">
    <property type="entry name" value="GAF_2"/>
    <property type="match status" value="1"/>
</dbReference>
<dbReference type="InterPro" id="IPR003018">
    <property type="entry name" value="GAF"/>
</dbReference>
<dbReference type="AlphaFoldDB" id="A0A1U9YXH4"/>
<dbReference type="SUPFAM" id="SSF141868">
    <property type="entry name" value="EAL domain-like"/>
    <property type="match status" value="1"/>
</dbReference>
<dbReference type="KEGG" id="mmed:Mame_00765"/>
<gene>
    <name evidence="2" type="primary">ycgF</name>
    <name evidence="2" type="ORF">Mame_00765</name>
</gene>
<evidence type="ECO:0000259" key="1">
    <source>
        <dbReference type="PROSITE" id="PS50883"/>
    </source>
</evidence>
<dbReference type="InterPro" id="IPR050706">
    <property type="entry name" value="Cyclic-di-GMP_PDE-like"/>
</dbReference>
<organism evidence="2 3">
    <name type="scientific">Martelella mediterranea DSM 17316</name>
    <dbReference type="NCBI Taxonomy" id="1122214"/>
    <lineage>
        <taxon>Bacteria</taxon>
        <taxon>Pseudomonadati</taxon>
        <taxon>Pseudomonadota</taxon>
        <taxon>Alphaproteobacteria</taxon>
        <taxon>Hyphomicrobiales</taxon>
        <taxon>Aurantimonadaceae</taxon>
        <taxon>Martelella</taxon>
    </lineage>
</organism>
<sequence length="404" mass="44293">MGRLPLNLTLDPIDQPRDAVDIILETVRKHFDMEVAYLSEIVDGQSVFRAVSAPGFEAVISPGSVIPLSEVYCQHILDGVLPNLMTDTSQHPLAVAMPITRNVPIGAHLSLPVYRDNGQVYGMLCCLRSTPHPSLGERDLAVMETFAGLAGNQINDGLRRRAEIADINARLDSALVADGFRIALQPVVDLETLRPIKFEALSRFADGRPPNIWFEEARQVGRQIELEIAAIEKALTLPGQLPEEMAIGFNASPQTITSDALLEAIGHIPAERLVVEITEHDVAEDFDELATALQTLRRRGIRTAADDVGAGFSGLIALLRMRPDILKLDIELVRDINSNLAKQALVLGMVDFARQTGALTIAEGVETEEEYATLLRLKVDLGQGYLFAKPMEIGSAQEWLAERR</sequence>
<keyword evidence="3" id="KW-1185">Reference proteome</keyword>
<dbReference type="Pfam" id="PF00563">
    <property type="entry name" value="EAL"/>
    <property type="match status" value="1"/>
</dbReference>
<accession>A0A1U9YXH4</accession>
<dbReference type="OrthoDB" id="9814202at2"/>
<dbReference type="eggNOG" id="COG2200">
    <property type="taxonomic scope" value="Bacteria"/>
</dbReference>
<dbReference type="InterPro" id="IPR001633">
    <property type="entry name" value="EAL_dom"/>
</dbReference>
<dbReference type="PANTHER" id="PTHR33121:SF15">
    <property type="entry name" value="BLUE LIGHT- AND TEMPERATURE-REGULATED ANTIREPRESSOR BLUF"/>
    <property type="match status" value="1"/>
</dbReference>
<dbReference type="Proteomes" id="UP000191135">
    <property type="component" value="Chromosome"/>
</dbReference>
<evidence type="ECO:0000313" key="2">
    <source>
        <dbReference type="EMBL" id="AQZ50141.1"/>
    </source>
</evidence>
<evidence type="ECO:0000313" key="3">
    <source>
        <dbReference type="Proteomes" id="UP000191135"/>
    </source>
</evidence>
<name>A0A1U9YXH4_9HYPH</name>
<dbReference type="SMART" id="SM00065">
    <property type="entry name" value="GAF"/>
    <property type="match status" value="1"/>
</dbReference>
<dbReference type="EMBL" id="CP020330">
    <property type="protein sequence ID" value="AQZ50141.1"/>
    <property type="molecule type" value="Genomic_DNA"/>
</dbReference>
<reference evidence="2 3" key="1">
    <citation type="submission" date="2017-03" db="EMBL/GenBank/DDBJ databases">
        <title>Foreign affairs: Plasmid Transfer between Roseobacters and Rhizobia.</title>
        <authorList>
            <person name="Bartling P."/>
            <person name="Bunk B."/>
            <person name="Overmann J."/>
            <person name="Brinkmann H."/>
            <person name="Petersen J."/>
        </authorList>
    </citation>
    <scope>NUCLEOTIDE SEQUENCE [LARGE SCALE GENOMIC DNA]</scope>
    <source>
        <strain evidence="2 3">MACL11</strain>
    </source>
</reference>
<feature type="domain" description="EAL" evidence="1">
    <location>
        <begin position="164"/>
        <end position="404"/>
    </location>
</feature>
<dbReference type="PROSITE" id="PS50883">
    <property type="entry name" value="EAL"/>
    <property type="match status" value="1"/>
</dbReference>
<dbReference type="Gene3D" id="3.20.20.450">
    <property type="entry name" value="EAL domain"/>
    <property type="match status" value="1"/>
</dbReference>
<dbReference type="GO" id="GO:0071111">
    <property type="term" value="F:cyclic-guanylate-specific phosphodiesterase activity"/>
    <property type="evidence" value="ECO:0007669"/>
    <property type="project" value="InterPro"/>
</dbReference>
<dbReference type="RefSeq" id="WP_033410337.1">
    <property type="nucleotide sequence ID" value="NZ_AQWH01000012.1"/>
</dbReference>
<dbReference type="Gene3D" id="3.30.450.40">
    <property type="match status" value="1"/>
</dbReference>
<dbReference type="STRING" id="1122214.Mame_00765"/>
<proteinExistence type="predicted"/>
<dbReference type="InterPro" id="IPR035919">
    <property type="entry name" value="EAL_sf"/>
</dbReference>